<name>A0ABS1YKV1_9ACTN</name>
<comment type="caution">
    <text evidence="1">The sequence shown here is derived from an EMBL/GenBank/DDBJ whole genome shotgun (WGS) entry which is preliminary data.</text>
</comment>
<dbReference type="RefSeq" id="WP_203150206.1">
    <property type="nucleotide sequence ID" value="NZ_JAEVHL010000123.1"/>
</dbReference>
<evidence type="ECO:0000313" key="2">
    <source>
        <dbReference type="Proteomes" id="UP000622245"/>
    </source>
</evidence>
<proteinExistence type="predicted"/>
<accession>A0ABS1YKV1</accession>
<dbReference type="Proteomes" id="UP000622245">
    <property type="component" value="Unassembled WGS sequence"/>
</dbReference>
<evidence type="ECO:0000313" key="1">
    <source>
        <dbReference type="EMBL" id="MBM0277799.1"/>
    </source>
</evidence>
<keyword evidence="2" id="KW-1185">Reference proteome</keyword>
<reference evidence="1 2" key="1">
    <citation type="submission" date="2021-01" db="EMBL/GenBank/DDBJ databases">
        <title>Draft genome sequence of Micromonospora sp. strain STR1s_6.</title>
        <authorList>
            <person name="Karlyshev A."/>
            <person name="Jawad R."/>
        </authorList>
    </citation>
    <scope>NUCLEOTIDE SEQUENCE [LARGE SCALE GENOMIC DNA]</scope>
    <source>
        <strain evidence="1 2">STR1S-6</strain>
    </source>
</reference>
<dbReference type="EMBL" id="JAEVHL010000123">
    <property type="protein sequence ID" value="MBM0277799.1"/>
    <property type="molecule type" value="Genomic_DNA"/>
</dbReference>
<organism evidence="1 2">
    <name type="scientific">Micromonospora tarensis</name>
    <dbReference type="NCBI Taxonomy" id="2806100"/>
    <lineage>
        <taxon>Bacteria</taxon>
        <taxon>Bacillati</taxon>
        <taxon>Actinomycetota</taxon>
        <taxon>Actinomycetes</taxon>
        <taxon>Micromonosporales</taxon>
        <taxon>Micromonosporaceae</taxon>
        <taxon>Micromonospora</taxon>
    </lineage>
</organism>
<gene>
    <name evidence="1" type="ORF">JM949_21680</name>
</gene>
<sequence>MRLNAPAEAETQVVVWPDEAQARAEVARVYADGEKHGRWRIRQPGAL</sequence>
<protein>
    <submittedName>
        <fullName evidence="1">Uncharacterized protein</fullName>
    </submittedName>
</protein>